<accession>A0ABN1J4K0</accession>
<keyword evidence="2" id="KW-1185">Reference proteome</keyword>
<evidence type="ECO:0000313" key="2">
    <source>
        <dbReference type="Proteomes" id="UP001501758"/>
    </source>
</evidence>
<sequence>MKLQILILTLLVTFQVFSQTKEQLIKDNCECLKQISSDLNNDQKSKSLMDCSLNAFKKNRIYTEKVVKEFTGKNQIDGKDVFKYHQEVFDDIMMDNCDLYKEIMIEVLGIDKSNEVIQKIGSKVCKELDDNLNQEKIKITIDKITKDNLESITQKYKTDEKKYVDDLRFYLVNNCGKYRKYSLEYKE</sequence>
<organism evidence="1 2">
    <name type="scientific">Aquimarina litoralis</name>
    <dbReference type="NCBI Taxonomy" id="584605"/>
    <lineage>
        <taxon>Bacteria</taxon>
        <taxon>Pseudomonadati</taxon>
        <taxon>Bacteroidota</taxon>
        <taxon>Flavobacteriia</taxon>
        <taxon>Flavobacteriales</taxon>
        <taxon>Flavobacteriaceae</taxon>
        <taxon>Aquimarina</taxon>
    </lineage>
</organism>
<dbReference type="Proteomes" id="UP001501758">
    <property type="component" value="Unassembled WGS sequence"/>
</dbReference>
<evidence type="ECO:0000313" key="1">
    <source>
        <dbReference type="EMBL" id="GAA0728529.1"/>
    </source>
</evidence>
<gene>
    <name evidence="1" type="ORF">GCM10009430_37790</name>
</gene>
<reference evidence="1 2" key="1">
    <citation type="journal article" date="2019" name="Int. J. Syst. Evol. Microbiol.">
        <title>The Global Catalogue of Microorganisms (GCM) 10K type strain sequencing project: providing services to taxonomists for standard genome sequencing and annotation.</title>
        <authorList>
            <consortium name="The Broad Institute Genomics Platform"/>
            <consortium name="The Broad Institute Genome Sequencing Center for Infectious Disease"/>
            <person name="Wu L."/>
            <person name="Ma J."/>
        </authorList>
    </citation>
    <scope>NUCLEOTIDE SEQUENCE [LARGE SCALE GENOMIC DNA]</scope>
    <source>
        <strain evidence="1 2">JCM 15974</strain>
    </source>
</reference>
<name>A0ABN1J4K0_9FLAO</name>
<comment type="caution">
    <text evidence="1">The sequence shown here is derived from an EMBL/GenBank/DDBJ whole genome shotgun (WGS) entry which is preliminary data.</text>
</comment>
<proteinExistence type="predicted"/>
<protein>
    <submittedName>
        <fullName evidence="1">Uncharacterized protein</fullName>
    </submittedName>
</protein>
<dbReference type="EMBL" id="BAAAGE010000003">
    <property type="protein sequence ID" value="GAA0728529.1"/>
    <property type="molecule type" value="Genomic_DNA"/>
</dbReference>
<dbReference type="RefSeq" id="WP_343913810.1">
    <property type="nucleotide sequence ID" value="NZ_BAAAGE010000003.1"/>
</dbReference>